<comment type="caution">
    <text evidence="2">The sequence shown here is derived from an EMBL/GenBank/DDBJ whole genome shotgun (WGS) entry which is preliminary data.</text>
</comment>
<evidence type="ECO:0000313" key="2">
    <source>
        <dbReference type="EMBL" id="GLS46079.1"/>
    </source>
</evidence>
<organism evidence="2 3">
    <name type="scientific">Methylobacterium brachythecii</name>
    <dbReference type="NCBI Taxonomy" id="1176177"/>
    <lineage>
        <taxon>Bacteria</taxon>
        <taxon>Pseudomonadati</taxon>
        <taxon>Pseudomonadota</taxon>
        <taxon>Alphaproteobacteria</taxon>
        <taxon>Hyphomicrobiales</taxon>
        <taxon>Methylobacteriaceae</taxon>
        <taxon>Methylobacterium</taxon>
    </lineage>
</organism>
<protein>
    <submittedName>
        <fullName evidence="2">Uncharacterized protein</fullName>
    </submittedName>
</protein>
<gene>
    <name evidence="2" type="ORF">GCM10007884_40700</name>
</gene>
<dbReference type="Proteomes" id="UP001156881">
    <property type="component" value="Unassembled WGS sequence"/>
</dbReference>
<evidence type="ECO:0000256" key="1">
    <source>
        <dbReference type="SAM" id="MobiDB-lite"/>
    </source>
</evidence>
<evidence type="ECO:0000313" key="3">
    <source>
        <dbReference type="Proteomes" id="UP001156881"/>
    </source>
</evidence>
<dbReference type="EMBL" id="BSPG01000032">
    <property type="protein sequence ID" value="GLS46079.1"/>
    <property type="molecule type" value="Genomic_DNA"/>
</dbReference>
<keyword evidence="3" id="KW-1185">Reference proteome</keyword>
<reference evidence="3" key="1">
    <citation type="journal article" date="2019" name="Int. J. Syst. Evol. Microbiol.">
        <title>The Global Catalogue of Microorganisms (GCM) 10K type strain sequencing project: providing services to taxonomists for standard genome sequencing and annotation.</title>
        <authorList>
            <consortium name="The Broad Institute Genomics Platform"/>
            <consortium name="The Broad Institute Genome Sequencing Center for Infectious Disease"/>
            <person name="Wu L."/>
            <person name="Ma J."/>
        </authorList>
    </citation>
    <scope>NUCLEOTIDE SEQUENCE [LARGE SCALE GENOMIC DNA]</scope>
    <source>
        <strain evidence="3">NBRC 107710</strain>
    </source>
</reference>
<name>A0ABQ6D6V6_9HYPH</name>
<accession>A0ABQ6D6V6</accession>
<feature type="region of interest" description="Disordered" evidence="1">
    <location>
        <begin position="1"/>
        <end position="23"/>
    </location>
</feature>
<feature type="compositionally biased region" description="Low complexity" evidence="1">
    <location>
        <begin position="14"/>
        <end position="23"/>
    </location>
</feature>
<sequence length="91" mass="9608">MGVSGRHTVDLSKIRSGSSARAGAVAPAISVAASKTIPNCMVPVRHIIEPFPPKLGRNDVVCLSPLREGGYHVCQSTRPRPDSYAPVTAFP</sequence>
<proteinExistence type="predicted"/>